<keyword evidence="3" id="KW-1185">Reference proteome</keyword>
<dbReference type="Proteomes" id="UP001593833">
    <property type="component" value="Unassembled WGS sequence"/>
</dbReference>
<evidence type="ECO:0000256" key="1">
    <source>
        <dbReference type="SAM" id="Phobius"/>
    </source>
</evidence>
<gene>
    <name evidence="2" type="ORF">ACFL6M_02755</name>
</gene>
<dbReference type="EMBL" id="JBHPKH010000018">
    <property type="protein sequence ID" value="MFC1572498.1"/>
    <property type="molecule type" value="Genomic_DNA"/>
</dbReference>
<proteinExistence type="predicted"/>
<dbReference type="Pfam" id="PF14014">
    <property type="entry name" value="DUF4230"/>
    <property type="match status" value="1"/>
</dbReference>
<comment type="caution">
    <text evidence="2">The sequence shown here is derived from an EMBL/GenBank/DDBJ whole genome shotgun (WGS) entry which is preliminary data.</text>
</comment>
<name>A0ABV6YJI0_UNCEI</name>
<evidence type="ECO:0000313" key="3">
    <source>
        <dbReference type="Proteomes" id="UP001593833"/>
    </source>
</evidence>
<keyword evidence="1" id="KW-0812">Transmembrane</keyword>
<evidence type="ECO:0000313" key="2">
    <source>
        <dbReference type="EMBL" id="MFC1572498.1"/>
    </source>
</evidence>
<protein>
    <submittedName>
        <fullName evidence="2">DUF4230 domain-containing protein</fullName>
    </submittedName>
</protein>
<reference evidence="2 3" key="1">
    <citation type="submission" date="2024-09" db="EMBL/GenBank/DDBJ databases">
        <authorList>
            <person name="D'Angelo T."/>
        </authorList>
    </citation>
    <scope>NUCLEOTIDE SEQUENCE [LARGE SCALE GENOMIC DNA]</scope>
    <source>
        <strain evidence="2">SAG AM-320-E07</strain>
    </source>
</reference>
<sequence length="228" mass="26086">MSSILLVLMLLLLIVVVVVVGFYILRRKPAAEISIHSSIQHIRSIGQLSVFKVITKEIVTETDHSWGSFGSKYLSWVLSKKKMAMIFEFEIDFRYDLRRPDFTIVEMRPETYLVTLPPCMYQAHIRDIRFYDEQKSRLLPWLLPDLLSGFLLDGFSEEHKNKLVSAAKSHAEEQARQLITSLESEVQASAKATLQSISKAFGVVTVEFQFLQEDRPDLTVAYDKALSA</sequence>
<accession>A0ABV6YJI0</accession>
<organism evidence="2 3">
    <name type="scientific">Eiseniibacteriota bacterium</name>
    <dbReference type="NCBI Taxonomy" id="2212470"/>
    <lineage>
        <taxon>Bacteria</taxon>
        <taxon>Candidatus Eiseniibacteriota</taxon>
    </lineage>
</organism>
<keyword evidence="1" id="KW-1133">Transmembrane helix</keyword>
<feature type="transmembrane region" description="Helical" evidence="1">
    <location>
        <begin position="6"/>
        <end position="25"/>
    </location>
</feature>
<dbReference type="InterPro" id="IPR025324">
    <property type="entry name" value="DUF4230"/>
</dbReference>
<keyword evidence="1" id="KW-0472">Membrane</keyword>